<reference evidence="3" key="2">
    <citation type="journal article" date="2014" name="ISME J.">
        <title>Microbial stratification in low pH oxic and suboxic macroscopic growths along an acid mine drainage.</title>
        <authorList>
            <person name="Mendez-Garcia C."/>
            <person name="Mesa V."/>
            <person name="Sprenger R.R."/>
            <person name="Richter M."/>
            <person name="Diez M.S."/>
            <person name="Solano J."/>
            <person name="Bargiela R."/>
            <person name="Golyshina O.V."/>
            <person name="Manteca A."/>
            <person name="Ramos J.L."/>
            <person name="Gallego J.R."/>
            <person name="Llorente I."/>
            <person name="Martins Dos Santos V.A."/>
            <person name="Jensen O.N."/>
            <person name="Pelaez A.I."/>
            <person name="Sanchez J."/>
            <person name="Ferrer M."/>
        </authorList>
    </citation>
    <scope>NUCLEOTIDE SEQUENCE</scope>
</reference>
<keyword evidence="2" id="KW-0315">Glutamine amidotransferase</keyword>
<dbReference type="InterPro" id="IPR000836">
    <property type="entry name" value="PRTase_dom"/>
</dbReference>
<dbReference type="Gene3D" id="3.60.20.10">
    <property type="entry name" value="Glutamine Phosphoribosylpyrophosphate, subunit 1, domain 1"/>
    <property type="match status" value="1"/>
</dbReference>
<gene>
    <name evidence="3" type="ORF">B1B_13332</name>
</gene>
<dbReference type="CDD" id="cd06223">
    <property type="entry name" value="PRTases_typeI"/>
    <property type="match status" value="1"/>
</dbReference>
<dbReference type="InterPro" id="IPR029055">
    <property type="entry name" value="Ntn_hydrolases_N"/>
</dbReference>
<protein>
    <submittedName>
        <fullName evidence="3">Amidophosphoribosyltransferase</fullName>
    </submittedName>
</protein>
<evidence type="ECO:0000256" key="1">
    <source>
        <dbReference type="ARBA" id="ARBA00022679"/>
    </source>
</evidence>
<name>T0ZJK6_9ZZZZ</name>
<dbReference type="AlphaFoldDB" id="T0ZJK6"/>
<sequence>GDGYIIASETCALDVIGARLVREVRPGEIVTIDAGGLHSVRFGERRPPAMCSFEFIYFARPDSVIQNRSLYEVRLAMGRRLAEEAPVDGDVVIPLPDSGTPAAIGFAQASGIPFAEGMIKSRYINRTFIQPQQGMRDAGVRLKFNPMPHVLAASGWCWSMTRSWRGSTSRQIV</sequence>
<accession>T0ZJK6</accession>
<feature type="non-terminal residue" evidence="3">
    <location>
        <position position="173"/>
    </location>
</feature>
<dbReference type="SUPFAM" id="SSF56235">
    <property type="entry name" value="N-terminal nucleophile aminohydrolases (Ntn hydrolases)"/>
    <property type="match status" value="1"/>
</dbReference>
<dbReference type="PANTHER" id="PTHR11907">
    <property type="entry name" value="AMIDOPHOSPHORIBOSYLTRANSFERASE"/>
    <property type="match status" value="1"/>
</dbReference>
<reference evidence="3" key="1">
    <citation type="submission" date="2013-08" db="EMBL/GenBank/DDBJ databases">
        <authorList>
            <person name="Mendez C."/>
            <person name="Richter M."/>
            <person name="Ferrer M."/>
            <person name="Sanchez J."/>
        </authorList>
    </citation>
    <scope>NUCLEOTIDE SEQUENCE</scope>
</reference>
<organism evidence="3">
    <name type="scientific">mine drainage metagenome</name>
    <dbReference type="NCBI Taxonomy" id="410659"/>
    <lineage>
        <taxon>unclassified sequences</taxon>
        <taxon>metagenomes</taxon>
        <taxon>ecological metagenomes</taxon>
    </lineage>
</organism>
<dbReference type="InterPro" id="IPR029057">
    <property type="entry name" value="PRTase-like"/>
</dbReference>
<dbReference type="EMBL" id="AUZY01008781">
    <property type="protein sequence ID" value="EQD44858.1"/>
    <property type="molecule type" value="Genomic_DNA"/>
</dbReference>
<evidence type="ECO:0000313" key="3">
    <source>
        <dbReference type="EMBL" id="EQD44858.1"/>
    </source>
</evidence>
<keyword evidence="3" id="KW-0328">Glycosyltransferase</keyword>
<proteinExistence type="predicted"/>
<comment type="caution">
    <text evidence="3">The sequence shown here is derived from an EMBL/GenBank/DDBJ whole genome shotgun (WGS) entry which is preliminary data.</text>
</comment>
<feature type="non-terminal residue" evidence="3">
    <location>
        <position position="1"/>
    </location>
</feature>
<dbReference type="GO" id="GO:0016757">
    <property type="term" value="F:glycosyltransferase activity"/>
    <property type="evidence" value="ECO:0007669"/>
    <property type="project" value="UniProtKB-KW"/>
</dbReference>
<keyword evidence="1 3" id="KW-0808">Transferase</keyword>
<dbReference type="SUPFAM" id="SSF53271">
    <property type="entry name" value="PRTase-like"/>
    <property type="match status" value="1"/>
</dbReference>
<evidence type="ECO:0000256" key="2">
    <source>
        <dbReference type="ARBA" id="ARBA00022962"/>
    </source>
</evidence>